<feature type="compositionally biased region" description="Polar residues" evidence="14">
    <location>
        <begin position="258"/>
        <end position="269"/>
    </location>
</feature>
<feature type="compositionally biased region" description="Low complexity" evidence="14">
    <location>
        <begin position="110"/>
        <end position="119"/>
    </location>
</feature>
<keyword evidence="9 15" id="KW-1133">Transmembrane helix</keyword>
<comment type="subcellular location">
    <subcellularLocation>
        <location evidence="2">Membrane</location>
        <topology evidence="2">Lipid-anchor</topology>
        <topology evidence="2">GPI-anchor</topology>
    </subcellularLocation>
    <subcellularLocation>
        <location evidence="1">Membrane</location>
        <topology evidence="1">Single-pass membrane protein</topology>
    </subcellularLocation>
    <subcellularLocation>
        <location evidence="3">Secreted</location>
    </subcellularLocation>
</comment>
<feature type="transmembrane region" description="Helical" evidence="15">
    <location>
        <begin position="177"/>
        <end position="198"/>
    </location>
</feature>
<name>A0A9P7KQL3_9HYPO</name>
<keyword evidence="18" id="KW-1185">Reference proteome</keyword>
<evidence type="ECO:0000256" key="12">
    <source>
        <dbReference type="ARBA" id="ARBA00023288"/>
    </source>
</evidence>
<keyword evidence="8" id="KW-0732">Signal</keyword>
<keyword evidence="10 15" id="KW-0472">Membrane</keyword>
<dbReference type="GO" id="GO:0098552">
    <property type="term" value="C:side of membrane"/>
    <property type="evidence" value="ECO:0007669"/>
    <property type="project" value="UniProtKB-KW"/>
</dbReference>
<dbReference type="AlphaFoldDB" id="A0A9P7KQL3"/>
<keyword evidence="6" id="KW-0325">Glycoprotein</keyword>
<comment type="similarity">
    <text evidence="4">Belongs to the RBT5 family.</text>
</comment>
<keyword evidence="12" id="KW-0449">Lipoprotein</keyword>
<dbReference type="GO" id="GO:0005576">
    <property type="term" value="C:extracellular region"/>
    <property type="evidence" value="ECO:0007669"/>
    <property type="project" value="UniProtKB-SubCell"/>
</dbReference>
<comment type="caution">
    <text evidence="13">Lacks conserved residue(s) required for the propagation of feature annotation.</text>
</comment>
<evidence type="ECO:0000256" key="3">
    <source>
        <dbReference type="ARBA" id="ARBA00004613"/>
    </source>
</evidence>
<reference evidence="17" key="1">
    <citation type="submission" date="2021-04" db="EMBL/GenBank/DDBJ databases">
        <title>Draft genome of Fusarium avenaceum strain F156N33, isolated from an atmospheric sample in Virginia.</title>
        <authorList>
            <person name="Yang S."/>
            <person name="Vinatzer B.A."/>
            <person name="Coleman J."/>
        </authorList>
    </citation>
    <scope>NUCLEOTIDE SEQUENCE</scope>
    <source>
        <strain evidence="17">F156N33</strain>
    </source>
</reference>
<evidence type="ECO:0000259" key="16">
    <source>
        <dbReference type="PROSITE" id="PS52012"/>
    </source>
</evidence>
<evidence type="ECO:0000256" key="10">
    <source>
        <dbReference type="ARBA" id="ARBA00023136"/>
    </source>
</evidence>
<keyword evidence="11 13" id="KW-1015">Disulfide bond</keyword>
<feature type="region of interest" description="Disordered" evidence="14">
    <location>
        <begin position="138"/>
        <end position="173"/>
    </location>
</feature>
<protein>
    <recommendedName>
        <fullName evidence="16">CFEM domain-containing protein</fullName>
    </recommendedName>
</protein>
<evidence type="ECO:0000313" key="18">
    <source>
        <dbReference type="Proteomes" id="UP000782241"/>
    </source>
</evidence>
<keyword evidence="6" id="KW-0336">GPI-anchor</keyword>
<evidence type="ECO:0000313" key="17">
    <source>
        <dbReference type="EMBL" id="KAG5658319.1"/>
    </source>
</evidence>
<evidence type="ECO:0000256" key="1">
    <source>
        <dbReference type="ARBA" id="ARBA00004167"/>
    </source>
</evidence>
<evidence type="ECO:0000256" key="11">
    <source>
        <dbReference type="ARBA" id="ARBA00023157"/>
    </source>
</evidence>
<dbReference type="PANTHER" id="PTHR15549">
    <property type="entry name" value="PAIRED IMMUNOGLOBULIN-LIKE TYPE 2 RECEPTOR"/>
    <property type="match status" value="1"/>
</dbReference>
<evidence type="ECO:0000256" key="7">
    <source>
        <dbReference type="ARBA" id="ARBA00022692"/>
    </source>
</evidence>
<evidence type="ECO:0000256" key="9">
    <source>
        <dbReference type="ARBA" id="ARBA00022989"/>
    </source>
</evidence>
<dbReference type="Proteomes" id="UP000782241">
    <property type="component" value="Unassembled WGS sequence"/>
</dbReference>
<evidence type="ECO:0000256" key="14">
    <source>
        <dbReference type="SAM" id="MobiDB-lite"/>
    </source>
</evidence>
<gene>
    <name evidence="17" type="ORF">KAF25_010500</name>
</gene>
<evidence type="ECO:0000256" key="5">
    <source>
        <dbReference type="ARBA" id="ARBA00022525"/>
    </source>
</evidence>
<dbReference type="PANTHER" id="PTHR15549:SF30">
    <property type="entry name" value="MID2 DOMAIN-CONTAINING PROTEIN"/>
    <property type="match status" value="1"/>
</dbReference>
<evidence type="ECO:0000256" key="2">
    <source>
        <dbReference type="ARBA" id="ARBA00004589"/>
    </source>
</evidence>
<dbReference type="EMBL" id="JAGPUO010000014">
    <property type="protein sequence ID" value="KAG5658319.1"/>
    <property type="molecule type" value="Genomic_DNA"/>
</dbReference>
<dbReference type="GO" id="GO:0071944">
    <property type="term" value="C:cell periphery"/>
    <property type="evidence" value="ECO:0007669"/>
    <property type="project" value="UniProtKB-ARBA"/>
</dbReference>
<comment type="caution">
    <text evidence="17">The sequence shown here is derived from an EMBL/GenBank/DDBJ whole genome shotgun (WGS) entry which is preliminary data.</text>
</comment>
<evidence type="ECO:0000256" key="4">
    <source>
        <dbReference type="ARBA" id="ARBA00010031"/>
    </source>
</evidence>
<feature type="disulfide bond" evidence="13">
    <location>
        <begin position="30"/>
        <end position="37"/>
    </location>
</feature>
<feature type="compositionally biased region" description="Low complexity" evidence="14">
    <location>
        <begin position="138"/>
        <end position="147"/>
    </location>
</feature>
<dbReference type="GO" id="GO:0046872">
    <property type="term" value="F:metal ion binding"/>
    <property type="evidence" value="ECO:0007669"/>
    <property type="project" value="UniProtKB-UniRule"/>
</dbReference>
<keyword evidence="7 15" id="KW-0812">Transmembrane</keyword>
<feature type="domain" description="CFEM" evidence="16">
    <location>
        <begin position="1"/>
        <end position="109"/>
    </location>
</feature>
<evidence type="ECO:0000256" key="8">
    <source>
        <dbReference type="ARBA" id="ARBA00022729"/>
    </source>
</evidence>
<keyword evidence="13" id="KW-0479">Metal-binding</keyword>
<dbReference type="InterPro" id="IPR051694">
    <property type="entry name" value="Immunoregulatory_rcpt-like"/>
</dbReference>
<keyword evidence="13" id="KW-0349">Heme</keyword>
<accession>A0A9P7KQL3</accession>
<dbReference type="InterPro" id="IPR008427">
    <property type="entry name" value="Extracellular_membr_CFEM_dom"/>
</dbReference>
<evidence type="ECO:0000256" key="13">
    <source>
        <dbReference type="PROSITE-ProRule" id="PRU01356"/>
    </source>
</evidence>
<feature type="region of interest" description="Disordered" evidence="14">
    <location>
        <begin position="92"/>
        <end position="119"/>
    </location>
</feature>
<organism evidence="17 18">
    <name type="scientific">Fusarium avenaceum</name>
    <dbReference type="NCBI Taxonomy" id="40199"/>
    <lineage>
        <taxon>Eukaryota</taxon>
        <taxon>Fungi</taxon>
        <taxon>Dikarya</taxon>
        <taxon>Ascomycota</taxon>
        <taxon>Pezizomycotina</taxon>
        <taxon>Sordariomycetes</taxon>
        <taxon>Hypocreomycetidae</taxon>
        <taxon>Hypocreales</taxon>
        <taxon>Nectriaceae</taxon>
        <taxon>Fusarium</taxon>
        <taxon>Fusarium tricinctum species complex</taxon>
    </lineage>
</organism>
<feature type="region of interest" description="Disordered" evidence="14">
    <location>
        <begin position="252"/>
        <end position="289"/>
    </location>
</feature>
<evidence type="ECO:0000256" key="6">
    <source>
        <dbReference type="ARBA" id="ARBA00022622"/>
    </source>
</evidence>
<keyword evidence="5" id="KW-0964">Secreted</keyword>
<proteinExistence type="inferred from homology"/>
<feature type="compositionally biased region" description="Polar residues" evidence="14">
    <location>
        <begin position="92"/>
        <end position="107"/>
    </location>
</feature>
<dbReference type="Pfam" id="PF05730">
    <property type="entry name" value="CFEM"/>
    <property type="match status" value="1"/>
</dbReference>
<dbReference type="PROSITE" id="PS52012">
    <property type="entry name" value="CFEM"/>
    <property type="match status" value="1"/>
</dbReference>
<keyword evidence="13" id="KW-0408">Iron</keyword>
<feature type="binding site" description="axial binding residue" evidence="13">
    <location>
        <position position="34"/>
    </location>
    <ligand>
        <name>heme</name>
        <dbReference type="ChEBI" id="CHEBI:30413"/>
    </ligand>
    <ligandPart>
        <name>Fe</name>
        <dbReference type="ChEBI" id="CHEBI:18248"/>
    </ligandPart>
</feature>
<sequence length="464" mass="51171">MANSNAKALYEAVPECIAPCFDTSIADTGCPDKDYDCWCYKTNHQTIVDSLEICLKGVEVKTGKTCTKNDHYDFEQSYWGICKEYWEPTGTATDPKSYPTSPATSEDTSSKTTLKVSTTKAATTSSATEELTTAASISSWTSSADATETGSSELAEASDVADSTSSNQGGLSAGGKAGVGVGVALGFILIGAAIFLWLRERRKRRSIEERLRIIEEEKADAPYGGGYYNNMMYEMEGDRPHAEELRGSMRTPEMGANETVNSSSMTQFDPVSPSDNDKDSTFSSRSQDWPISPDTLIDNLPIHTNFTMPSEKKARIINEVVKRLWDEKPNAAISLKRYMVETDHIKDIMQAVVKDIGHAMVELDLRDEKAVALNRCKYDLARAVDEHNELTKDGYDRTFRPRFNCTVKTLKLVGVGGSGNEAPGVKDSEPQMEVVLRFPAREYNESPHSLVPGKAEVFLMMKEI</sequence>
<evidence type="ECO:0000256" key="15">
    <source>
        <dbReference type="SAM" id="Phobius"/>
    </source>
</evidence>